<dbReference type="STRING" id="1798401.A2363_02420"/>
<gene>
    <name evidence="9" type="ORF">A2363_02420</name>
</gene>
<feature type="transmembrane region" description="Helical" evidence="8">
    <location>
        <begin position="32"/>
        <end position="52"/>
    </location>
</feature>
<feature type="transmembrane region" description="Helical" evidence="8">
    <location>
        <begin position="64"/>
        <end position="86"/>
    </location>
</feature>
<dbReference type="Pfam" id="PF01594">
    <property type="entry name" value="AI-2E_transport"/>
    <property type="match status" value="1"/>
</dbReference>
<evidence type="ECO:0000313" key="9">
    <source>
        <dbReference type="EMBL" id="OGG35258.1"/>
    </source>
</evidence>
<feature type="transmembrane region" description="Helical" evidence="8">
    <location>
        <begin position="297"/>
        <end position="318"/>
    </location>
</feature>
<keyword evidence="3" id="KW-0813">Transport</keyword>
<evidence type="ECO:0000256" key="6">
    <source>
        <dbReference type="ARBA" id="ARBA00022989"/>
    </source>
</evidence>
<evidence type="ECO:0008006" key="11">
    <source>
        <dbReference type="Google" id="ProtNLM"/>
    </source>
</evidence>
<feature type="transmembrane region" description="Helical" evidence="8">
    <location>
        <begin position="7"/>
        <end position="26"/>
    </location>
</feature>
<evidence type="ECO:0000256" key="2">
    <source>
        <dbReference type="ARBA" id="ARBA00009773"/>
    </source>
</evidence>
<sequence>MHRKIEISERTVIFTLALLAAIWLILQIRDILFFLFIAFLIMTAIFPIVSWLDKYKIPRPVSVFLIYVFMIGFLGISFGSIVPMLVAQTTTLVQTLPGVVARVLPYWTINLQTVFEQIGPISENVLSVTLSIFSNLVATLTVLVLTFYFIYERKNAHTILTDLLGSTMGKRAGELLLSIERRLGAWVRGELLLMTFIGACSYIGLTLLHVDFALPLAIIAGLLEIIPNIGPFLAFIPAVLVALSISPLLALSTAALYLIIQQLENNIFVPMVMKRSVGLSPLITILALMVGGRLGGVAGAILAVPILLVFEVLWAAFLQTKNPS</sequence>
<dbReference type="AlphaFoldDB" id="A0A1F6BEF2"/>
<name>A0A1F6BEF2_9BACT</name>
<proteinExistence type="inferred from homology"/>
<evidence type="ECO:0000256" key="1">
    <source>
        <dbReference type="ARBA" id="ARBA00004651"/>
    </source>
</evidence>
<keyword evidence="5 8" id="KW-0812">Transmembrane</keyword>
<comment type="similarity">
    <text evidence="2">Belongs to the autoinducer-2 exporter (AI-2E) (TC 2.A.86) family.</text>
</comment>
<dbReference type="GO" id="GO:0055085">
    <property type="term" value="P:transmembrane transport"/>
    <property type="evidence" value="ECO:0007669"/>
    <property type="project" value="TreeGrafter"/>
</dbReference>
<dbReference type="GO" id="GO:0005886">
    <property type="term" value="C:plasma membrane"/>
    <property type="evidence" value="ECO:0007669"/>
    <property type="project" value="UniProtKB-SubCell"/>
</dbReference>
<comment type="subcellular location">
    <subcellularLocation>
        <location evidence="1">Cell membrane</location>
        <topology evidence="1">Multi-pass membrane protein</topology>
    </subcellularLocation>
</comment>
<feature type="transmembrane region" description="Helical" evidence="8">
    <location>
        <begin position="191"/>
        <end position="220"/>
    </location>
</feature>
<keyword evidence="6 8" id="KW-1133">Transmembrane helix</keyword>
<evidence type="ECO:0000313" key="10">
    <source>
        <dbReference type="Proteomes" id="UP000176186"/>
    </source>
</evidence>
<protein>
    <recommendedName>
        <fullName evidence="11">AI-2E family transporter</fullName>
    </recommendedName>
</protein>
<evidence type="ECO:0000256" key="5">
    <source>
        <dbReference type="ARBA" id="ARBA00022692"/>
    </source>
</evidence>
<dbReference type="PANTHER" id="PTHR21716">
    <property type="entry name" value="TRANSMEMBRANE PROTEIN"/>
    <property type="match status" value="1"/>
</dbReference>
<comment type="caution">
    <text evidence="9">The sequence shown here is derived from an EMBL/GenBank/DDBJ whole genome shotgun (WGS) entry which is preliminary data.</text>
</comment>
<organism evidence="9 10">
    <name type="scientific">Candidatus Gottesmanbacteria bacterium RIFOXYB1_FULL_47_11</name>
    <dbReference type="NCBI Taxonomy" id="1798401"/>
    <lineage>
        <taxon>Bacteria</taxon>
        <taxon>Candidatus Gottesmaniibacteriota</taxon>
    </lineage>
</organism>
<keyword evidence="7 8" id="KW-0472">Membrane</keyword>
<evidence type="ECO:0000256" key="3">
    <source>
        <dbReference type="ARBA" id="ARBA00022448"/>
    </source>
</evidence>
<evidence type="ECO:0000256" key="4">
    <source>
        <dbReference type="ARBA" id="ARBA00022475"/>
    </source>
</evidence>
<dbReference type="InterPro" id="IPR002549">
    <property type="entry name" value="AI-2E-like"/>
</dbReference>
<reference evidence="9 10" key="1">
    <citation type="journal article" date="2016" name="Nat. Commun.">
        <title>Thousands of microbial genomes shed light on interconnected biogeochemical processes in an aquifer system.</title>
        <authorList>
            <person name="Anantharaman K."/>
            <person name="Brown C.T."/>
            <person name="Hug L.A."/>
            <person name="Sharon I."/>
            <person name="Castelle C.J."/>
            <person name="Probst A.J."/>
            <person name="Thomas B.C."/>
            <person name="Singh A."/>
            <person name="Wilkins M.J."/>
            <person name="Karaoz U."/>
            <person name="Brodie E.L."/>
            <person name="Williams K.H."/>
            <person name="Hubbard S.S."/>
            <person name="Banfield J.F."/>
        </authorList>
    </citation>
    <scope>NUCLEOTIDE SEQUENCE [LARGE SCALE GENOMIC DNA]</scope>
</reference>
<feature type="transmembrane region" description="Helical" evidence="8">
    <location>
        <begin position="232"/>
        <end position="260"/>
    </location>
</feature>
<evidence type="ECO:0000256" key="7">
    <source>
        <dbReference type="ARBA" id="ARBA00023136"/>
    </source>
</evidence>
<dbReference type="PANTHER" id="PTHR21716:SF53">
    <property type="entry name" value="PERMEASE PERM-RELATED"/>
    <property type="match status" value="1"/>
</dbReference>
<dbReference type="Proteomes" id="UP000176186">
    <property type="component" value="Unassembled WGS sequence"/>
</dbReference>
<feature type="transmembrane region" description="Helical" evidence="8">
    <location>
        <begin position="132"/>
        <end position="151"/>
    </location>
</feature>
<dbReference type="EMBL" id="MFKE01000016">
    <property type="protein sequence ID" value="OGG35258.1"/>
    <property type="molecule type" value="Genomic_DNA"/>
</dbReference>
<keyword evidence="4" id="KW-1003">Cell membrane</keyword>
<accession>A0A1F6BEF2</accession>
<evidence type="ECO:0000256" key="8">
    <source>
        <dbReference type="SAM" id="Phobius"/>
    </source>
</evidence>